<evidence type="ECO:0000313" key="2">
    <source>
        <dbReference type="EMBL" id="MDU0113319.1"/>
    </source>
</evidence>
<dbReference type="PROSITE" id="PS50405">
    <property type="entry name" value="GST_CTER"/>
    <property type="match status" value="1"/>
</dbReference>
<dbReference type="Proteomes" id="UP001257914">
    <property type="component" value="Unassembled WGS sequence"/>
</dbReference>
<dbReference type="InterPro" id="IPR004045">
    <property type="entry name" value="Glutathione_S-Trfase_N"/>
</dbReference>
<dbReference type="SUPFAM" id="SSF52833">
    <property type="entry name" value="Thioredoxin-like"/>
    <property type="match status" value="1"/>
</dbReference>
<comment type="caution">
    <text evidence="2">The sequence shown here is derived from an EMBL/GenBank/DDBJ whole genome shotgun (WGS) entry which is preliminary data.</text>
</comment>
<dbReference type="CDD" id="cd03196">
    <property type="entry name" value="GST_C_5"/>
    <property type="match status" value="1"/>
</dbReference>
<dbReference type="PANTHER" id="PTHR43968:SF6">
    <property type="entry name" value="GLUTATHIONE S-TRANSFERASE OMEGA"/>
    <property type="match status" value="1"/>
</dbReference>
<proteinExistence type="predicted"/>
<evidence type="ECO:0000313" key="3">
    <source>
        <dbReference type="Proteomes" id="UP001257914"/>
    </source>
</evidence>
<evidence type="ECO:0000259" key="1">
    <source>
        <dbReference type="PROSITE" id="PS50405"/>
    </source>
</evidence>
<protein>
    <submittedName>
        <fullName evidence="2">Glutathione S-transferase</fullName>
    </submittedName>
</protein>
<dbReference type="Gene3D" id="3.40.30.10">
    <property type="entry name" value="Glutaredoxin"/>
    <property type="match status" value="1"/>
</dbReference>
<reference evidence="2 3" key="1">
    <citation type="submission" date="2023-10" db="EMBL/GenBank/DDBJ databases">
        <title>Psychrosphaera aquimaarina strain SW33 isolated from seawater.</title>
        <authorList>
            <person name="Bayburt H."/>
            <person name="Kim J.M."/>
            <person name="Choi B.J."/>
            <person name="Jeon C.O."/>
        </authorList>
    </citation>
    <scope>NUCLEOTIDE SEQUENCE [LARGE SCALE GENOMIC DNA]</scope>
    <source>
        <strain evidence="2 3">KCTC 52743</strain>
    </source>
</reference>
<dbReference type="InterPro" id="IPR004046">
    <property type="entry name" value="GST_C"/>
</dbReference>
<dbReference type="PANTHER" id="PTHR43968">
    <property type="match status" value="1"/>
</dbReference>
<gene>
    <name evidence="2" type="ORF">RT723_09995</name>
</gene>
<feature type="domain" description="GST C-terminal" evidence="1">
    <location>
        <begin position="101"/>
        <end position="220"/>
    </location>
</feature>
<sequence>MTENKMNKTNQLPILYSLRNCPFAMRARLAIFRSKNPVILRSIVLNDKPAKMLTASPKGTVPVLVLLTPEGKTQQVIDESFDVMLWALTQNDPDDLLHSQDSVASSDMFALVAKFDNEFKAALERYKAAKRYHEDNLVELRQNCERYIANLELRLTQHTFLVSDNESMADLAILPFIRQFAKVERQWYLQSPYPNLQKWLNNYLQSPMFNKVMALHPLYLSTNEVIYF</sequence>
<accession>A0ABU3R0V9</accession>
<dbReference type="InterPro" id="IPR050983">
    <property type="entry name" value="GST_Omega/HSP26"/>
</dbReference>
<name>A0ABU3R0V9_9GAMM</name>
<keyword evidence="3" id="KW-1185">Reference proteome</keyword>
<dbReference type="Pfam" id="PF00043">
    <property type="entry name" value="GST_C"/>
    <property type="match status" value="1"/>
</dbReference>
<dbReference type="InterPro" id="IPR036282">
    <property type="entry name" value="Glutathione-S-Trfase_C_sf"/>
</dbReference>
<dbReference type="InterPro" id="IPR010987">
    <property type="entry name" value="Glutathione-S-Trfase_C-like"/>
</dbReference>
<dbReference type="EMBL" id="JAWCUA010000007">
    <property type="protein sequence ID" value="MDU0113319.1"/>
    <property type="molecule type" value="Genomic_DNA"/>
</dbReference>
<dbReference type="Gene3D" id="1.20.1050.10">
    <property type="match status" value="1"/>
</dbReference>
<dbReference type="SUPFAM" id="SSF47616">
    <property type="entry name" value="GST C-terminal domain-like"/>
    <property type="match status" value="1"/>
</dbReference>
<dbReference type="RefSeq" id="WP_315946934.1">
    <property type="nucleotide sequence ID" value="NZ_JAWCUA010000007.1"/>
</dbReference>
<organism evidence="2 3">
    <name type="scientific">Psychrosphaera aquimarina</name>
    <dbReference type="NCBI Taxonomy" id="2044854"/>
    <lineage>
        <taxon>Bacteria</taxon>
        <taxon>Pseudomonadati</taxon>
        <taxon>Pseudomonadota</taxon>
        <taxon>Gammaproteobacteria</taxon>
        <taxon>Alteromonadales</taxon>
        <taxon>Pseudoalteromonadaceae</taxon>
        <taxon>Psychrosphaera</taxon>
    </lineage>
</organism>
<dbReference type="InterPro" id="IPR036249">
    <property type="entry name" value="Thioredoxin-like_sf"/>
</dbReference>
<dbReference type="Pfam" id="PF13417">
    <property type="entry name" value="GST_N_3"/>
    <property type="match status" value="1"/>
</dbReference>